<sequence length="316" mass="36221">MWIQKYVIVFCKSMSMDAWTNALPPETHVKERRSNLLPALEWRLDGTPPPSRVRPMKKRLTTEPCSRRNKSHTGSAFPKDKSIQSPSSNSKVTIWSAKLRRNLSKFSVNLSQLRDHGRISISGACFDAGQGIILVLQEQTYYKTLHGTCITKALKKPKPRKFGIFDVGTEKENHHYIQQPHFKTHLSEGYGPPKVGLKWKKNYQKTYFEDCVCLDGYEAINGWENMDGLENSMVTWNSRVTSVGNYTAMKWPVDCLHYTHEKTFIEQVVADEIDMECVPPACSRILNWHLHLAALDVPYPQGWAIQNNIKSVITVR</sequence>
<dbReference type="GO" id="GO:0010417">
    <property type="term" value="P:glucuronoxylan biosynthetic process"/>
    <property type="evidence" value="ECO:0000318"/>
    <property type="project" value="GO_Central"/>
</dbReference>
<dbReference type="GO" id="GO:0042285">
    <property type="term" value="F:xylosyltransferase activity"/>
    <property type="evidence" value="ECO:0000318"/>
    <property type="project" value="GO_Central"/>
</dbReference>
<dbReference type="Gramene" id="CDY59366">
    <property type="protein sequence ID" value="CDY59366"/>
    <property type="gene ID" value="GSBRNA2T00026005001"/>
</dbReference>
<reference evidence="2 3" key="1">
    <citation type="journal article" date="2014" name="Science">
        <title>Plant genetics. Early allopolyploid evolution in the post-Neolithic Brassica napus oilseed genome.</title>
        <authorList>
            <person name="Chalhoub B."/>
            <person name="Denoeud F."/>
            <person name="Liu S."/>
            <person name="Parkin I.A."/>
            <person name="Tang H."/>
            <person name="Wang X."/>
            <person name="Chiquet J."/>
            <person name="Belcram H."/>
            <person name="Tong C."/>
            <person name="Samans B."/>
            <person name="Correa M."/>
            <person name="Da Silva C."/>
            <person name="Just J."/>
            <person name="Falentin C."/>
            <person name="Koh C.S."/>
            <person name="Le Clainche I."/>
            <person name="Bernard M."/>
            <person name="Bento P."/>
            <person name="Noel B."/>
            <person name="Labadie K."/>
            <person name="Alberti A."/>
            <person name="Charles M."/>
            <person name="Arnaud D."/>
            <person name="Guo H."/>
            <person name="Daviaud C."/>
            <person name="Alamery S."/>
            <person name="Jabbari K."/>
            <person name="Zhao M."/>
            <person name="Edger P.P."/>
            <person name="Chelaifa H."/>
            <person name="Tack D."/>
            <person name="Lassalle G."/>
            <person name="Mestiri I."/>
            <person name="Schnel N."/>
            <person name="Le Paslier M.C."/>
            <person name="Fan G."/>
            <person name="Renault V."/>
            <person name="Bayer P.E."/>
            <person name="Golicz A.A."/>
            <person name="Manoli S."/>
            <person name="Lee T.H."/>
            <person name="Thi V.H."/>
            <person name="Chalabi S."/>
            <person name="Hu Q."/>
            <person name="Fan C."/>
            <person name="Tollenaere R."/>
            <person name="Lu Y."/>
            <person name="Battail C."/>
            <person name="Shen J."/>
            <person name="Sidebottom C.H."/>
            <person name="Wang X."/>
            <person name="Canaguier A."/>
            <person name="Chauveau A."/>
            <person name="Berard A."/>
            <person name="Deniot G."/>
            <person name="Guan M."/>
            <person name="Liu Z."/>
            <person name="Sun F."/>
            <person name="Lim Y.P."/>
            <person name="Lyons E."/>
            <person name="Town C.D."/>
            <person name="Bancroft I."/>
            <person name="Wang X."/>
            <person name="Meng J."/>
            <person name="Ma J."/>
            <person name="Pires J.C."/>
            <person name="King G.J."/>
            <person name="Brunel D."/>
            <person name="Delourme R."/>
            <person name="Renard M."/>
            <person name="Aury J.M."/>
            <person name="Adams K.L."/>
            <person name="Batley J."/>
            <person name="Snowdon R.J."/>
            <person name="Tost J."/>
            <person name="Edwards D."/>
            <person name="Zhou Y."/>
            <person name="Hua W."/>
            <person name="Sharpe A.G."/>
            <person name="Paterson A.H."/>
            <person name="Guan C."/>
            <person name="Wincker P."/>
        </authorList>
    </citation>
    <scope>NUCLEOTIDE SEQUENCE [LARGE SCALE GENOMIC DNA]</scope>
    <source>
        <strain evidence="3">cv. Darmor-bzh</strain>
    </source>
</reference>
<dbReference type="STRING" id="3708.A0A078J7W2"/>
<dbReference type="EMBL" id="LK033755">
    <property type="protein sequence ID" value="CDY59366.1"/>
    <property type="molecule type" value="Genomic_DNA"/>
</dbReference>
<evidence type="ECO:0000313" key="3">
    <source>
        <dbReference type="Proteomes" id="UP000028999"/>
    </source>
</evidence>
<keyword evidence="3" id="KW-1185">Reference proteome</keyword>
<gene>
    <name evidence="2" type="primary">BnaA08g29590D</name>
    <name evidence="2" type="ORF">GSBRNA2T00026005001</name>
</gene>
<protein>
    <submittedName>
        <fullName evidence="2">BnaA08g29590D protein</fullName>
    </submittedName>
</protein>
<dbReference type="GO" id="GO:0009834">
    <property type="term" value="P:plant-type secondary cell wall biogenesis"/>
    <property type="evidence" value="ECO:0000318"/>
    <property type="project" value="GO_Central"/>
</dbReference>
<evidence type="ECO:0000256" key="1">
    <source>
        <dbReference type="SAM" id="MobiDB-lite"/>
    </source>
</evidence>
<name>A0A078J7W2_BRANA</name>
<accession>A0A078J7W2</accession>
<feature type="region of interest" description="Disordered" evidence="1">
    <location>
        <begin position="47"/>
        <end position="88"/>
    </location>
</feature>
<organism evidence="2 3">
    <name type="scientific">Brassica napus</name>
    <name type="common">Rape</name>
    <dbReference type="NCBI Taxonomy" id="3708"/>
    <lineage>
        <taxon>Eukaryota</taxon>
        <taxon>Viridiplantae</taxon>
        <taxon>Streptophyta</taxon>
        <taxon>Embryophyta</taxon>
        <taxon>Tracheophyta</taxon>
        <taxon>Spermatophyta</taxon>
        <taxon>Magnoliopsida</taxon>
        <taxon>eudicotyledons</taxon>
        <taxon>Gunneridae</taxon>
        <taxon>Pentapetalae</taxon>
        <taxon>rosids</taxon>
        <taxon>malvids</taxon>
        <taxon>Brassicales</taxon>
        <taxon>Brassicaceae</taxon>
        <taxon>Brassiceae</taxon>
        <taxon>Brassica</taxon>
    </lineage>
</organism>
<dbReference type="InterPro" id="IPR029044">
    <property type="entry name" value="Nucleotide-diphossugar_trans"/>
</dbReference>
<dbReference type="OMA" id="VTIWSAK"/>
<proteinExistence type="predicted"/>
<dbReference type="PaxDb" id="3708-A0A078J7W2"/>
<dbReference type="SUPFAM" id="SSF53448">
    <property type="entry name" value="Nucleotide-diphospho-sugar transferases"/>
    <property type="match status" value="1"/>
</dbReference>
<dbReference type="GO" id="GO:0000139">
    <property type="term" value="C:Golgi membrane"/>
    <property type="evidence" value="ECO:0000318"/>
    <property type="project" value="GO_Central"/>
</dbReference>
<evidence type="ECO:0000313" key="2">
    <source>
        <dbReference type="EMBL" id="CDY59366.1"/>
    </source>
</evidence>
<dbReference type="Proteomes" id="UP000028999">
    <property type="component" value="Unassembled WGS sequence"/>
</dbReference>
<dbReference type="AlphaFoldDB" id="A0A078J7W2"/>